<reference evidence="1" key="1">
    <citation type="journal article" date="2019" name="Environ. Microbiol.">
        <title>Fungal ecological strategies reflected in gene transcription - a case study of two litter decomposers.</title>
        <authorList>
            <person name="Barbi F."/>
            <person name="Kohler A."/>
            <person name="Barry K."/>
            <person name="Baskaran P."/>
            <person name="Daum C."/>
            <person name="Fauchery L."/>
            <person name="Ihrmark K."/>
            <person name="Kuo A."/>
            <person name="LaButti K."/>
            <person name="Lipzen A."/>
            <person name="Morin E."/>
            <person name="Grigoriev I.V."/>
            <person name="Henrissat B."/>
            <person name="Lindahl B."/>
            <person name="Martin F."/>
        </authorList>
    </citation>
    <scope>NUCLEOTIDE SEQUENCE</scope>
    <source>
        <strain evidence="1">JB14</strain>
    </source>
</reference>
<gene>
    <name evidence="1" type="ORF">BT96DRAFT_399329</name>
</gene>
<proteinExistence type="predicted"/>
<protein>
    <submittedName>
        <fullName evidence="1">Uncharacterized protein</fullName>
    </submittedName>
</protein>
<sequence length="162" mass="18188">MNSPGGFSPPAKFSLQPRSMSDECSLTRVGITNGSNGLRWLTHFIGLLLEFPSIGFLRIASVSNRYCILFPQNLYYYLLAPPASSATSPFLVNECGVRGKGMVDYFSPLLRLSISQRITVQCSFPGRYLLANFLLSGDNQLDEYAHVWWWLPHWTTSILSCI</sequence>
<dbReference type="Proteomes" id="UP000799118">
    <property type="component" value="Unassembled WGS sequence"/>
</dbReference>
<dbReference type="AlphaFoldDB" id="A0A6A4GUT3"/>
<evidence type="ECO:0000313" key="1">
    <source>
        <dbReference type="EMBL" id="KAE9389498.1"/>
    </source>
</evidence>
<evidence type="ECO:0000313" key="2">
    <source>
        <dbReference type="Proteomes" id="UP000799118"/>
    </source>
</evidence>
<dbReference type="EMBL" id="ML769694">
    <property type="protein sequence ID" value="KAE9389498.1"/>
    <property type="molecule type" value="Genomic_DNA"/>
</dbReference>
<accession>A0A6A4GUT3</accession>
<name>A0A6A4GUT3_9AGAR</name>
<keyword evidence="2" id="KW-1185">Reference proteome</keyword>
<organism evidence="1 2">
    <name type="scientific">Gymnopus androsaceus JB14</name>
    <dbReference type="NCBI Taxonomy" id="1447944"/>
    <lineage>
        <taxon>Eukaryota</taxon>
        <taxon>Fungi</taxon>
        <taxon>Dikarya</taxon>
        <taxon>Basidiomycota</taxon>
        <taxon>Agaricomycotina</taxon>
        <taxon>Agaricomycetes</taxon>
        <taxon>Agaricomycetidae</taxon>
        <taxon>Agaricales</taxon>
        <taxon>Marasmiineae</taxon>
        <taxon>Omphalotaceae</taxon>
        <taxon>Gymnopus</taxon>
    </lineage>
</organism>